<evidence type="ECO:0000259" key="4">
    <source>
        <dbReference type="SMART" id="SM00922"/>
    </source>
</evidence>
<dbReference type="InterPro" id="IPR029065">
    <property type="entry name" value="Enolase_C-like"/>
</dbReference>
<dbReference type="Pfam" id="PF02746">
    <property type="entry name" value="MR_MLE_N"/>
    <property type="match status" value="1"/>
</dbReference>
<dbReference type="InterPro" id="IPR029017">
    <property type="entry name" value="Enolase-like_N"/>
</dbReference>
<dbReference type="SUPFAM" id="SSF54826">
    <property type="entry name" value="Enolase N-terminal domain-like"/>
    <property type="match status" value="1"/>
</dbReference>
<dbReference type="GO" id="GO:0016052">
    <property type="term" value="P:carbohydrate catabolic process"/>
    <property type="evidence" value="ECO:0007669"/>
    <property type="project" value="TreeGrafter"/>
</dbReference>
<proteinExistence type="predicted"/>
<organism evidence="5">
    <name type="scientific">marine metagenome</name>
    <dbReference type="NCBI Taxonomy" id="408172"/>
    <lineage>
        <taxon>unclassified sequences</taxon>
        <taxon>metagenomes</taxon>
        <taxon>ecological metagenomes</taxon>
    </lineage>
</organism>
<sequence>MKISDVSIEVIEREIPDTGLDSDLGRFSGSVEQGVLRIFTDEGIEGNCFLGEFRKGSTALYDPILTVLKPELVGMQVAKREWLWSRLGILSARKGLSMSAWAPVDIALWDAAGKQAGVPIHELLGNQRGEIDAYATYPPRHVDSAGYVKEAEEIISRGFKAYKIHPGVMETDEVVKTVSMVRERVGPTVKLMLDPNCGYDYQKALDIGQALDRNAFYWYEDPVSHFDLDAIAELTRRLKVPICMSDQSDNQFYWGANALRTRSNRLLRGTSAKLGITGLKKLCSMAEGFGYNCEIGTAGNSLMNIANLHVIYSVPNCAFYEYWMPAGAHQFGLLEDVVPNNEGVITATRLPGLGYQIDWDYIEKHKKTTLA</sequence>
<evidence type="ECO:0000256" key="1">
    <source>
        <dbReference type="ARBA" id="ARBA00001946"/>
    </source>
</evidence>
<dbReference type="InterPro" id="IPR013341">
    <property type="entry name" value="Mandelate_racemase_N_dom"/>
</dbReference>
<dbReference type="Gene3D" id="3.20.20.120">
    <property type="entry name" value="Enolase-like C-terminal domain"/>
    <property type="match status" value="1"/>
</dbReference>
<dbReference type="Pfam" id="PF13378">
    <property type="entry name" value="MR_MLE_C"/>
    <property type="match status" value="1"/>
</dbReference>
<evidence type="ECO:0000256" key="3">
    <source>
        <dbReference type="ARBA" id="ARBA00022842"/>
    </source>
</evidence>
<keyword evidence="3" id="KW-0460">Magnesium</keyword>
<gene>
    <name evidence="5" type="ORF">METZ01_LOCUS73434</name>
</gene>
<evidence type="ECO:0000256" key="2">
    <source>
        <dbReference type="ARBA" id="ARBA00022723"/>
    </source>
</evidence>
<dbReference type="Gene3D" id="3.30.390.10">
    <property type="entry name" value="Enolase-like, N-terminal domain"/>
    <property type="match status" value="1"/>
</dbReference>
<accession>A0A381TX53</accession>
<dbReference type="InterPro" id="IPR036849">
    <property type="entry name" value="Enolase-like_C_sf"/>
</dbReference>
<protein>
    <recommendedName>
        <fullName evidence="4">Mandelate racemase/muconate lactonizing enzyme C-terminal domain-containing protein</fullName>
    </recommendedName>
</protein>
<dbReference type="GO" id="GO:0000287">
    <property type="term" value="F:magnesium ion binding"/>
    <property type="evidence" value="ECO:0007669"/>
    <property type="project" value="TreeGrafter"/>
</dbReference>
<dbReference type="GO" id="GO:0016836">
    <property type="term" value="F:hydro-lyase activity"/>
    <property type="evidence" value="ECO:0007669"/>
    <property type="project" value="TreeGrafter"/>
</dbReference>
<evidence type="ECO:0000313" key="5">
    <source>
        <dbReference type="EMBL" id="SVA20580.1"/>
    </source>
</evidence>
<comment type="cofactor">
    <cofactor evidence="1">
        <name>Mg(2+)</name>
        <dbReference type="ChEBI" id="CHEBI:18420"/>
    </cofactor>
</comment>
<reference evidence="5" key="1">
    <citation type="submission" date="2018-05" db="EMBL/GenBank/DDBJ databases">
        <authorList>
            <person name="Lanie J.A."/>
            <person name="Ng W.-L."/>
            <person name="Kazmierczak K.M."/>
            <person name="Andrzejewski T.M."/>
            <person name="Davidsen T.M."/>
            <person name="Wayne K.J."/>
            <person name="Tettelin H."/>
            <person name="Glass J.I."/>
            <person name="Rusch D."/>
            <person name="Podicherti R."/>
            <person name="Tsui H.-C.T."/>
            <person name="Winkler M.E."/>
        </authorList>
    </citation>
    <scope>NUCLEOTIDE SEQUENCE</scope>
</reference>
<dbReference type="SUPFAM" id="SSF51604">
    <property type="entry name" value="Enolase C-terminal domain-like"/>
    <property type="match status" value="1"/>
</dbReference>
<dbReference type="AlphaFoldDB" id="A0A381TX53"/>
<keyword evidence="2" id="KW-0479">Metal-binding</keyword>
<dbReference type="InterPro" id="IPR013342">
    <property type="entry name" value="Mandelate_racemase_C"/>
</dbReference>
<dbReference type="PANTHER" id="PTHR13794:SF58">
    <property type="entry name" value="MITOCHONDRIAL ENOLASE SUPERFAMILY MEMBER 1"/>
    <property type="match status" value="1"/>
</dbReference>
<name>A0A381TX53_9ZZZZ</name>
<dbReference type="EMBL" id="UINC01005322">
    <property type="protein sequence ID" value="SVA20580.1"/>
    <property type="molecule type" value="Genomic_DNA"/>
</dbReference>
<dbReference type="PANTHER" id="PTHR13794">
    <property type="entry name" value="ENOLASE SUPERFAMILY, MANDELATE RACEMASE"/>
    <property type="match status" value="1"/>
</dbReference>
<dbReference type="InterPro" id="IPR046945">
    <property type="entry name" value="RHMD-like"/>
</dbReference>
<dbReference type="SFLD" id="SFLDS00001">
    <property type="entry name" value="Enolase"/>
    <property type="match status" value="1"/>
</dbReference>
<dbReference type="SMART" id="SM00922">
    <property type="entry name" value="MR_MLE"/>
    <property type="match status" value="1"/>
</dbReference>
<feature type="domain" description="Mandelate racemase/muconate lactonizing enzyme C-terminal" evidence="4">
    <location>
        <begin position="144"/>
        <end position="241"/>
    </location>
</feature>